<protein>
    <recommendedName>
        <fullName evidence="5">Secreted protein</fullName>
    </recommendedName>
</protein>
<proteinExistence type="predicted"/>
<evidence type="ECO:0000256" key="1">
    <source>
        <dbReference type="SAM" id="MobiDB-lite"/>
    </source>
</evidence>
<organism evidence="3 4">
    <name type="scientific">Ajellomyces capsulatus (strain H88)</name>
    <name type="common">Darling's disease fungus</name>
    <name type="synonym">Histoplasma capsulatum</name>
    <dbReference type="NCBI Taxonomy" id="544711"/>
    <lineage>
        <taxon>Eukaryota</taxon>
        <taxon>Fungi</taxon>
        <taxon>Dikarya</taxon>
        <taxon>Ascomycota</taxon>
        <taxon>Pezizomycotina</taxon>
        <taxon>Eurotiomycetes</taxon>
        <taxon>Eurotiomycetidae</taxon>
        <taxon>Onygenales</taxon>
        <taxon>Ajellomycetaceae</taxon>
        <taxon>Histoplasma</taxon>
    </lineage>
</organism>
<keyword evidence="2" id="KW-0732">Signal</keyword>
<name>A0A8A1LGE2_AJEC8</name>
<feature type="region of interest" description="Disordered" evidence="1">
    <location>
        <begin position="48"/>
        <end position="74"/>
    </location>
</feature>
<evidence type="ECO:0000313" key="3">
    <source>
        <dbReference type="EMBL" id="QSS50837.1"/>
    </source>
</evidence>
<evidence type="ECO:0000313" key="4">
    <source>
        <dbReference type="Proteomes" id="UP000663419"/>
    </source>
</evidence>
<feature type="signal peptide" evidence="2">
    <location>
        <begin position="1"/>
        <end position="22"/>
    </location>
</feature>
<dbReference type="AlphaFoldDB" id="A0A8A1LGE2"/>
<evidence type="ECO:0008006" key="5">
    <source>
        <dbReference type="Google" id="ProtNLM"/>
    </source>
</evidence>
<feature type="chain" id="PRO_5034113834" description="Secreted protein" evidence="2">
    <location>
        <begin position="23"/>
        <end position="74"/>
    </location>
</feature>
<accession>A0A8A1LGE2</accession>
<gene>
    <name evidence="3" type="ORF">I7I53_05991</name>
</gene>
<reference evidence="3" key="1">
    <citation type="submission" date="2021-01" db="EMBL/GenBank/DDBJ databases">
        <title>Chromosome-level genome assembly of a human fungal pathogen reveals clustering of transcriptionally co-regulated genes.</title>
        <authorList>
            <person name="Voorhies M."/>
            <person name="Cohen S."/>
            <person name="Shea T.P."/>
            <person name="Petrus S."/>
            <person name="Munoz J.F."/>
            <person name="Poplawski S."/>
            <person name="Goldman W.E."/>
            <person name="Michael T."/>
            <person name="Cuomo C.A."/>
            <person name="Sil A."/>
            <person name="Beyhan S."/>
        </authorList>
    </citation>
    <scope>NUCLEOTIDE SEQUENCE</scope>
    <source>
        <strain evidence="3">H88</strain>
    </source>
</reference>
<dbReference type="VEuPathDB" id="FungiDB:I7I53_05991"/>
<dbReference type="Proteomes" id="UP000663419">
    <property type="component" value="Chromosome 2"/>
</dbReference>
<sequence>MSNRPAISLRFLLLFEFAIIRSHFGVSFSLRPLAIYIHTQYRSNLRTQPGDTSMGFPARAQRESLSSNPFAPKM</sequence>
<feature type="compositionally biased region" description="Polar residues" evidence="1">
    <location>
        <begin position="63"/>
        <end position="74"/>
    </location>
</feature>
<evidence type="ECO:0000256" key="2">
    <source>
        <dbReference type="SAM" id="SignalP"/>
    </source>
</evidence>
<dbReference type="EMBL" id="CP069103">
    <property type="protein sequence ID" value="QSS50837.1"/>
    <property type="molecule type" value="Genomic_DNA"/>
</dbReference>